<accession>A0ABT4VF26</accession>
<keyword evidence="2" id="KW-0966">Cell projection</keyword>
<keyword evidence="3" id="KW-1185">Reference proteome</keyword>
<dbReference type="RefSeq" id="WP_271021537.1">
    <property type="nucleotide sequence ID" value="NZ_JAQHXR010000003.1"/>
</dbReference>
<comment type="caution">
    <text evidence="2">The sequence shown here is derived from an EMBL/GenBank/DDBJ whole genome shotgun (WGS) entry which is preliminary data.</text>
</comment>
<gene>
    <name evidence="2" type="ORF">PF021_05890</name>
</gene>
<feature type="coiled-coil region" evidence="1">
    <location>
        <begin position="16"/>
        <end position="43"/>
    </location>
</feature>
<dbReference type="EMBL" id="JAQHXR010000003">
    <property type="protein sequence ID" value="MDA3969207.1"/>
    <property type="molecule type" value="Genomic_DNA"/>
</dbReference>
<evidence type="ECO:0000313" key="2">
    <source>
        <dbReference type="EMBL" id="MDA3969207.1"/>
    </source>
</evidence>
<dbReference type="Pfam" id="PF02050">
    <property type="entry name" value="FliJ"/>
    <property type="match status" value="1"/>
</dbReference>
<name>A0ABT4VF26_9HELI</name>
<reference evidence="2 3" key="1">
    <citation type="submission" date="2023-01" db="EMBL/GenBank/DDBJ databases">
        <title>Description of Helicobacter ibis sp. nov. isolated from faecal droppings of black-faced ibis (Theristicus melanopis).</title>
        <authorList>
            <person name="Lopez-Cantillo M."/>
            <person name="Vidal-Veuthey B."/>
            <person name="Mella A."/>
            <person name="De La Haba R."/>
            <person name="Collado L."/>
        </authorList>
    </citation>
    <scope>NUCLEOTIDE SEQUENCE [LARGE SCALE GENOMIC DNA]</scope>
    <source>
        <strain evidence="2 3">A82</strain>
    </source>
</reference>
<evidence type="ECO:0000256" key="1">
    <source>
        <dbReference type="SAM" id="Coils"/>
    </source>
</evidence>
<sequence length="139" mass="16486">MKTKFTPLVLLCKNKVDEAERMLQQNAAEINAKQAEIDSAVREFAAWSLNEPTSGLYQEHLTFSYHKDEYRSLIDRKVMELAQLKQQRVELQEYFRVQNMEYEKAKYLEGLEIKKNLDRLKRKESIDMDEISVMLHNAK</sequence>
<dbReference type="Proteomes" id="UP001210261">
    <property type="component" value="Unassembled WGS sequence"/>
</dbReference>
<keyword evidence="2" id="KW-0969">Cilium</keyword>
<dbReference type="InterPro" id="IPR012823">
    <property type="entry name" value="Flagell_FliJ"/>
</dbReference>
<organism evidence="2 3">
    <name type="scientific">Helicobacter ibis</name>
    <dbReference type="NCBI Taxonomy" id="2962633"/>
    <lineage>
        <taxon>Bacteria</taxon>
        <taxon>Pseudomonadati</taxon>
        <taxon>Campylobacterota</taxon>
        <taxon>Epsilonproteobacteria</taxon>
        <taxon>Campylobacterales</taxon>
        <taxon>Helicobacteraceae</taxon>
        <taxon>Helicobacter</taxon>
    </lineage>
</organism>
<keyword evidence="2" id="KW-0282">Flagellum</keyword>
<feature type="coiled-coil region" evidence="1">
    <location>
        <begin position="67"/>
        <end position="94"/>
    </location>
</feature>
<evidence type="ECO:0000313" key="3">
    <source>
        <dbReference type="Proteomes" id="UP001210261"/>
    </source>
</evidence>
<proteinExistence type="predicted"/>
<protein>
    <submittedName>
        <fullName evidence="2">Flagellar export protein FliJ</fullName>
    </submittedName>
</protein>
<keyword evidence="1" id="KW-0175">Coiled coil</keyword>